<proteinExistence type="predicted"/>
<dbReference type="OMA" id="WHESKCN"/>
<dbReference type="PANTHER" id="PTHR34859:SF2">
    <property type="entry name" value="LYSM DOMAIN-CONTAINING PROTEIN"/>
    <property type="match status" value="1"/>
</dbReference>
<dbReference type="Proteomes" id="UP000039865">
    <property type="component" value="Unassembled WGS sequence"/>
</dbReference>
<gene>
    <name evidence="2" type="primary">Contig9157.g9798</name>
    <name evidence="2" type="ORF">STYLEM_3268</name>
</gene>
<feature type="chain" id="PRO_5001729010" description="Secreted protein" evidence="1">
    <location>
        <begin position="20"/>
        <end position="264"/>
    </location>
</feature>
<keyword evidence="3" id="KW-1185">Reference proteome</keyword>
<name>A0A077ZWP9_STYLE</name>
<evidence type="ECO:0000313" key="2">
    <source>
        <dbReference type="EMBL" id="CDW74274.1"/>
    </source>
</evidence>
<dbReference type="EMBL" id="CCKQ01003161">
    <property type="protein sequence ID" value="CDW74274.1"/>
    <property type="molecule type" value="Genomic_DNA"/>
</dbReference>
<dbReference type="PANTHER" id="PTHR34859">
    <property type="entry name" value="UNNAMED PRODUCT"/>
    <property type="match status" value="1"/>
</dbReference>
<dbReference type="InParanoid" id="A0A077ZWP9"/>
<protein>
    <recommendedName>
        <fullName evidence="4">Secreted protein</fullName>
    </recommendedName>
</protein>
<evidence type="ECO:0000313" key="3">
    <source>
        <dbReference type="Proteomes" id="UP000039865"/>
    </source>
</evidence>
<organism evidence="2 3">
    <name type="scientific">Stylonychia lemnae</name>
    <name type="common">Ciliate</name>
    <dbReference type="NCBI Taxonomy" id="5949"/>
    <lineage>
        <taxon>Eukaryota</taxon>
        <taxon>Sar</taxon>
        <taxon>Alveolata</taxon>
        <taxon>Ciliophora</taxon>
        <taxon>Intramacronucleata</taxon>
        <taxon>Spirotrichea</taxon>
        <taxon>Stichotrichia</taxon>
        <taxon>Sporadotrichida</taxon>
        <taxon>Oxytrichidae</taxon>
        <taxon>Stylonychinae</taxon>
        <taxon>Stylonychia</taxon>
    </lineage>
</organism>
<sequence>MRISAVVFGLLVSTTTVAAGDCWQDAYGRGAGNVITSCPDGQEKNGALCYPNCKDGFYGVGPVCWQHCTPGFTDTGVDCLKPSSYGRGVGYALWHESKCNEENPQGCEKWGALYYPKCKEGFHNVACCVCSPDCASGFTDIGVSCQKDSYGRGAGYPLGCAKGLEESGALCYPPCKGDYSGNGPVCWQQCPAGMHTCGALCTQSADKCTDDLKAIVSNVSTLATVITKAALGQKIDMSEIIKDAGGVAYQLADSVCDHPSLFTQ</sequence>
<dbReference type="AlphaFoldDB" id="A0A077ZWP9"/>
<evidence type="ECO:0008006" key="4">
    <source>
        <dbReference type="Google" id="ProtNLM"/>
    </source>
</evidence>
<keyword evidence="1" id="KW-0732">Signal</keyword>
<accession>A0A077ZWP9</accession>
<feature type="signal peptide" evidence="1">
    <location>
        <begin position="1"/>
        <end position="19"/>
    </location>
</feature>
<evidence type="ECO:0000256" key="1">
    <source>
        <dbReference type="SAM" id="SignalP"/>
    </source>
</evidence>
<dbReference type="OrthoDB" id="310692at2759"/>
<reference evidence="2 3" key="1">
    <citation type="submission" date="2014-06" db="EMBL/GenBank/DDBJ databases">
        <authorList>
            <person name="Swart Estienne"/>
        </authorList>
    </citation>
    <scope>NUCLEOTIDE SEQUENCE [LARGE SCALE GENOMIC DNA]</scope>
    <source>
        <strain evidence="2 3">130c</strain>
    </source>
</reference>